<dbReference type="PANTHER" id="PTHR33066:SF2">
    <property type="entry name" value="FILAGGRIN-2-LIKE"/>
    <property type="match status" value="1"/>
</dbReference>
<dbReference type="SUPFAM" id="SSF47823">
    <property type="entry name" value="lambda integrase-like, N-terminal domain"/>
    <property type="match status" value="1"/>
</dbReference>
<sequence>TCLVCLTPRRLRSWMRLMTPPKVFLAQPWRRCGRHPLAGSRRVKLLTSAYLAGLSHVHPSLPLLALPRQRGEQDRIATGLRSTVLLSRQVPRPGRRTQGSGENIPLQQWLQGINHLPTPERGRRSVLPDAVFSVRPFSRKEEKEGAQPHGSRDGGPRCSRFTGSPSPVFLPAVRDRRDSGPLFPRLAVRVTKHCATPGGCFRGDTKNKVWFSASRRGVEGRMHPQNKEQMCNKEMAKETLQWSTVPSGGRQNLSGEWQVTAARRDVVIRGRRNGPASRTGRPVARMRSSPVGAVDSGQWLQTATVSQTTVIQRRVVFSRRRTVGADPGGGDCDVVEQTRNQTGPGRGGVSRLLFKVLPHPEEGGLVSSTNPRPPSFEQAFKEIHVQDVDIQSTLQFDSSKRLVCDDRPCRCIFPHRHLPGAQEIPQVCLSRSSLRVPENPVRAVASSAGLQQVCGSSTVSVEKQRHQDLLVHRRLPRVLSLTGAGDHRFRDSVTSPQESGFHCKRDEESIGAVTVHRLLGAHSELPFVSRQAVNRKGADIQPLSRAVSARENGDVQTVPPSSRTYGVRDIGGTVGSAYDERCSALGGVAASLFAETLEPQSESDGSVHGGSPTMEGPSCADGRCATRGGVVQGDFDDGRLSVGMGRDAVGQDGQRRLVPADGAVSHKRAGDAGGVPSTQTLPALPVRSACAGKDGQLLGGGLHQPSGGYPLSAAARVGSAAGAVEQLAAPVPPSDPCGRRSEQGGRPVVQGQSIVRRVAPPSTGGGTDLAEIRQGCRRSLRLAGKCSLPAVLLPGRRKRSSRGRCSGSPVARRSAVRLPTSQSDFSNSGQSERTRAVADSGGTSVAIQTLDSRNSSASDGRTMAAPLSQGSSFPGTGRDFPSSSGPSVPLGLAGERGNLSAAGLPPEVIDTIQNARASSTRTLYGSKWRIFEGWCHNRATIPFLCSMVDILCFLQSLMEKGKAFSTIKVYLAAISACHVGFGDKSVGRHPLVCQFMRGVRRKLPVSRPLVPLWDLLLVLDALAGHPFEPIEVVELRMLSIKTALLMALATAKRVSDLQALSVHPSCLQLAPGQAKACLRPNPAFVPKVVDSSYRCSTLELLAFHPPPFLSEEDRRLHTLCPVRALSVYVQRTAGFRRTDQLFVSWSNQHKGKPLSRQRLSHWIVEAISLAYSCKGARSPVGVRAHSTRSMASSWALFRGVSVQDICTAASWATPHTFVRFYRLDVAHQSLPHAVLGAGVANSQERSLFSV</sequence>
<keyword evidence="2" id="KW-0233">DNA recombination</keyword>
<dbReference type="Gene3D" id="1.10.150.130">
    <property type="match status" value="1"/>
</dbReference>
<accession>Q8UWD0</accession>
<feature type="region of interest" description="Disordered" evidence="3">
    <location>
        <begin position="795"/>
        <end position="887"/>
    </location>
</feature>
<feature type="compositionally biased region" description="Polar residues" evidence="3">
    <location>
        <begin position="841"/>
        <end position="859"/>
    </location>
</feature>
<feature type="non-terminal residue" evidence="4">
    <location>
        <position position="1"/>
    </location>
</feature>
<dbReference type="EMBL" id="AF442732">
    <property type="protein sequence ID" value="AAL35359.2"/>
    <property type="molecule type" value="Genomic_DNA"/>
</dbReference>
<evidence type="ECO:0000313" key="4">
    <source>
        <dbReference type="EMBL" id="AAL35359.2"/>
    </source>
</evidence>
<reference evidence="4" key="2">
    <citation type="submission" date="2001-11" db="EMBL/GenBank/DDBJ databases">
        <authorList>
            <person name="Goodwin T.J.D."/>
            <person name="Poulter R.T.M."/>
        </authorList>
    </citation>
    <scope>NUCLEOTIDE SEQUENCE</scope>
</reference>
<dbReference type="InterPro" id="IPR011010">
    <property type="entry name" value="DNA_brk_join_enz"/>
</dbReference>
<dbReference type="Gene3D" id="1.10.443.10">
    <property type="entry name" value="Intergrase catalytic core"/>
    <property type="match status" value="1"/>
</dbReference>
<keyword evidence="1" id="KW-0238">DNA-binding</keyword>
<feature type="region of interest" description="Disordered" evidence="3">
    <location>
        <begin position="597"/>
        <end position="621"/>
    </location>
</feature>
<dbReference type="SUPFAM" id="SSF56349">
    <property type="entry name" value="DNA breaking-rejoining enzymes"/>
    <property type="match status" value="1"/>
</dbReference>
<proteinExistence type="predicted"/>
<feature type="region of interest" description="Disordered" evidence="3">
    <location>
        <begin position="137"/>
        <end position="166"/>
    </location>
</feature>
<organism evidence="4">
    <name type="scientific">Tetraodon nigroviridis</name>
    <name type="common">Spotted green pufferfish</name>
    <name type="synonym">Chelonodon nigroviridis</name>
    <dbReference type="NCBI Taxonomy" id="99883"/>
    <lineage>
        <taxon>Eukaryota</taxon>
        <taxon>Metazoa</taxon>
        <taxon>Chordata</taxon>
        <taxon>Craniata</taxon>
        <taxon>Vertebrata</taxon>
        <taxon>Euteleostomi</taxon>
        <taxon>Actinopterygii</taxon>
        <taxon>Neopterygii</taxon>
        <taxon>Teleostei</taxon>
        <taxon>Neoteleostei</taxon>
        <taxon>Acanthomorphata</taxon>
        <taxon>Eupercaria</taxon>
        <taxon>Tetraodontiformes</taxon>
        <taxon>Tetradontoidea</taxon>
        <taxon>Tetraodontidae</taxon>
        <taxon>Tetraodon</taxon>
    </lineage>
</organism>
<dbReference type="GO" id="GO:0006310">
    <property type="term" value="P:DNA recombination"/>
    <property type="evidence" value="ECO:0007669"/>
    <property type="project" value="UniProtKB-KW"/>
</dbReference>
<feature type="compositionally biased region" description="Polar residues" evidence="3">
    <location>
        <begin position="819"/>
        <end position="831"/>
    </location>
</feature>
<dbReference type="PANTHER" id="PTHR33066">
    <property type="entry name" value="INTEGRASE_SAM-LIKE_N DOMAIN-CONTAINING PROTEIN"/>
    <property type="match status" value="1"/>
</dbReference>
<dbReference type="InterPro" id="IPR010998">
    <property type="entry name" value="Integrase_recombinase_N"/>
</dbReference>
<protein>
    <submittedName>
        <fullName evidence="4">Lambda-recombinase-like protein</fullName>
    </submittedName>
</protein>
<feature type="region of interest" description="Disordered" evidence="3">
    <location>
        <begin position="728"/>
        <end position="769"/>
    </location>
</feature>
<evidence type="ECO:0000256" key="2">
    <source>
        <dbReference type="ARBA" id="ARBA00023172"/>
    </source>
</evidence>
<dbReference type="GO" id="GO:0003677">
    <property type="term" value="F:DNA binding"/>
    <property type="evidence" value="ECO:0007669"/>
    <property type="project" value="UniProtKB-KW"/>
</dbReference>
<feature type="compositionally biased region" description="Basic and acidic residues" evidence="3">
    <location>
        <begin position="138"/>
        <end position="155"/>
    </location>
</feature>
<evidence type="ECO:0000256" key="3">
    <source>
        <dbReference type="SAM" id="MobiDB-lite"/>
    </source>
</evidence>
<reference evidence="4" key="3">
    <citation type="journal article" date="2004" name="Mol. Biol. Evol.">
        <title>A new group of tyrosine recombinase-encoding retrotransposons.</title>
        <authorList>
            <person name="Goodwin T.J."/>
            <person name="Poulter R.T."/>
        </authorList>
    </citation>
    <scope>NUCLEOTIDE SEQUENCE</scope>
</reference>
<dbReference type="AlphaFoldDB" id="Q8UWD0"/>
<dbReference type="InterPro" id="IPR013762">
    <property type="entry name" value="Integrase-like_cat_sf"/>
</dbReference>
<dbReference type="GO" id="GO:0015074">
    <property type="term" value="P:DNA integration"/>
    <property type="evidence" value="ECO:0007669"/>
    <property type="project" value="InterPro"/>
</dbReference>
<evidence type="ECO:0000256" key="1">
    <source>
        <dbReference type="ARBA" id="ARBA00023125"/>
    </source>
</evidence>
<reference evidence="4" key="1">
    <citation type="journal article" date="2001" name="Mol. Biol. Evol.">
        <title>The DIRS1 group of retrotransposons.</title>
        <authorList>
            <person name="Goodwin T.J."/>
            <person name="Poulter R.T."/>
        </authorList>
    </citation>
    <scope>NUCLEOTIDE SEQUENCE</scope>
</reference>
<name>Q8UWD0_TETNG</name>